<dbReference type="AlphaFoldDB" id="A0AAN7W038"/>
<dbReference type="PANTHER" id="PTHR10693:SF20">
    <property type="entry name" value="AT27578P"/>
    <property type="match status" value="1"/>
</dbReference>
<dbReference type="GO" id="GO:1990861">
    <property type="term" value="C:Ubp3-Bre5 deubiquitination complex"/>
    <property type="evidence" value="ECO:0007669"/>
    <property type="project" value="TreeGrafter"/>
</dbReference>
<organism evidence="4 5">
    <name type="scientific">Arxiozyma heterogenica</name>
    <dbReference type="NCBI Taxonomy" id="278026"/>
    <lineage>
        <taxon>Eukaryota</taxon>
        <taxon>Fungi</taxon>
        <taxon>Dikarya</taxon>
        <taxon>Ascomycota</taxon>
        <taxon>Saccharomycotina</taxon>
        <taxon>Saccharomycetes</taxon>
        <taxon>Saccharomycetales</taxon>
        <taxon>Saccharomycetaceae</taxon>
        <taxon>Arxiozyma</taxon>
    </lineage>
</organism>
<dbReference type="Gene3D" id="3.10.450.50">
    <property type="match status" value="1"/>
</dbReference>
<dbReference type="CDD" id="cd00780">
    <property type="entry name" value="NTF2"/>
    <property type="match status" value="1"/>
</dbReference>
<dbReference type="GO" id="GO:0005829">
    <property type="term" value="C:cytosol"/>
    <property type="evidence" value="ECO:0007669"/>
    <property type="project" value="TreeGrafter"/>
</dbReference>
<evidence type="ECO:0000256" key="1">
    <source>
        <dbReference type="ARBA" id="ARBA00022884"/>
    </source>
</evidence>
<proteinExistence type="predicted"/>
<evidence type="ECO:0000313" key="5">
    <source>
        <dbReference type="Proteomes" id="UP001306508"/>
    </source>
</evidence>
<feature type="region of interest" description="Disordered" evidence="2">
    <location>
        <begin position="233"/>
        <end position="320"/>
    </location>
</feature>
<dbReference type="InterPro" id="IPR039539">
    <property type="entry name" value="Ras_GTPase_bind_prot"/>
</dbReference>
<comment type="caution">
    <text evidence="4">The sequence shown here is derived from an EMBL/GenBank/DDBJ whole genome shotgun (WGS) entry which is preliminary data.</text>
</comment>
<keyword evidence="5" id="KW-1185">Reference proteome</keyword>
<evidence type="ECO:0000313" key="4">
    <source>
        <dbReference type="EMBL" id="KAK5778221.1"/>
    </source>
</evidence>
<feature type="compositionally biased region" description="Polar residues" evidence="2">
    <location>
        <begin position="377"/>
        <end position="394"/>
    </location>
</feature>
<dbReference type="GO" id="GO:0016579">
    <property type="term" value="P:protein deubiquitination"/>
    <property type="evidence" value="ECO:0007669"/>
    <property type="project" value="TreeGrafter"/>
</dbReference>
<protein>
    <recommendedName>
        <fullName evidence="3">NTF2 domain-containing protein</fullName>
    </recommendedName>
</protein>
<feature type="region of interest" description="Disordered" evidence="2">
    <location>
        <begin position="562"/>
        <end position="607"/>
    </location>
</feature>
<feature type="domain" description="NTF2" evidence="3">
    <location>
        <begin position="9"/>
        <end position="167"/>
    </location>
</feature>
<reference evidence="5" key="1">
    <citation type="submission" date="2023-07" db="EMBL/GenBank/DDBJ databases">
        <title>A draft genome of Kazachstania heterogenica Y-27499.</title>
        <authorList>
            <person name="Donic C."/>
            <person name="Kralova J.S."/>
            <person name="Fidel L."/>
            <person name="Ben-Dor S."/>
            <person name="Jung S."/>
        </authorList>
    </citation>
    <scope>NUCLEOTIDE SEQUENCE [LARGE SCALE GENOMIC DNA]</scope>
    <source>
        <strain evidence="5">Y27499</strain>
    </source>
</reference>
<dbReference type="PROSITE" id="PS50177">
    <property type="entry name" value="NTF2_DOMAIN"/>
    <property type="match status" value="1"/>
</dbReference>
<feature type="compositionally biased region" description="Polar residues" evidence="2">
    <location>
        <begin position="565"/>
        <end position="586"/>
    </location>
</feature>
<sequence length="607" mass="68402">MAAASVQEIVYAFLQTYYQRMKSNPSKLSNLYSTTAELTHINYTQITSSAIHLCTSNDNNNDNNDKNSSNNNGNNAIDMIPTIKLTGKDNISKFFTRHENKVNKLKIKLDTCDFQTMGAAHKNILIVVTGELFWDGTPSYQFCQTFVLIPIGKSSDIYDISNDIIRFTPDTFKEIQTINEENSTELDNANEKSQVRRVDTVNDCYDSTSQAPQKENIIVNKKEEDDIIKDKSFRPGIICKENEPNRQELQQKPEEKELQIKKDSTSSSSFSTSSSSSLHIDDQETITVQTIEPLQFNKQKDDSTEEFTKRESEKKKISEKKDSIIKDEIESAVTKDQAMLLEKKELNASKDTNKATIPDIDKDESSMDKEESSTSEVLSSPASSITVSQSQTPQPVKLSWASKLSSAEPTKESKKILVAKTTAATKIVIPETISLQHQHHHNQHKNNSNNGSSKKNANTNDKKFEMGSRKDNNSNRRDRRKQQNSNGANKEGYYPVFINGTYGIDDEALKNTLNKAFGTVVKINSGENFAVVDFQTYNSQVAALEMKKMMIQGFEISIERKTSKKGNLQHNSNNRTTSPDGFISSTKTHRKYQNNNNNGKKRDSGNY</sequence>
<dbReference type="InterPro" id="IPR032710">
    <property type="entry name" value="NTF2-like_dom_sf"/>
</dbReference>
<dbReference type="InterPro" id="IPR012677">
    <property type="entry name" value="Nucleotide-bd_a/b_plait_sf"/>
</dbReference>
<dbReference type="Proteomes" id="UP001306508">
    <property type="component" value="Unassembled WGS sequence"/>
</dbReference>
<dbReference type="PANTHER" id="PTHR10693">
    <property type="entry name" value="RAS GTPASE-ACTIVATING PROTEIN-BINDING PROTEIN"/>
    <property type="match status" value="1"/>
</dbReference>
<feature type="compositionally biased region" description="Basic and acidic residues" evidence="2">
    <location>
        <begin position="298"/>
        <end position="320"/>
    </location>
</feature>
<dbReference type="CDD" id="cd00590">
    <property type="entry name" value="RRM_SF"/>
    <property type="match status" value="1"/>
</dbReference>
<feature type="compositionally biased region" description="Basic and acidic residues" evidence="2">
    <location>
        <begin position="240"/>
        <end position="264"/>
    </location>
</feature>
<dbReference type="Pfam" id="PF02136">
    <property type="entry name" value="NTF2"/>
    <property type="match status" value="1"/>
</dbReference>
<evidence type="ECO:0000259" key="3">
    <source>
        <dbReference type="PROSITE" id="PS50177"/>
    </source>
</evidence>
<dbReference type="SUPFAM" id="SSF54427">
    <property type="entry name" value="NTF2-like"/>
    <property type="match status" value="1"/>
</dbReference>
<feature type="region of interest" description="Disordered" evidence="2">
    <location>
        <begin position="352"/>
        <end position="395"/>
    </location>
</feature>
<dbReference type="InterPro" id="IPR002075">
    <property type="entry name" value="NTF2_dom"/>
</dbReference>
<feature type="compositionally biased region" description="Basic and acidic residues" evidence="2">
    <location>
        <begin position="460"/>
        <end position="476"/>
    </location>
</feature>
<gene>
    <name evidence="4" type="ORF">RI543_003880</name>
</gene>
<keyword evidence="1" id="KW-0694">RNA-binding</keyword>
<feature type="compositionally biased region" description="Low complexity" evidence="2">
    <location>
        <begin position="445"/>
        <end position="456"/>
    </location>
</feature>
<dbReference type="GO" id="GO:0034517">
    <property type="term" value="P:ribophagy"/>
    <property type="evidence" value="ECO:0007669"/>
    <property type="project" value="TreeGrafter"/>
</dbReference>
<dbReference type="EMBL" id="JAWIZZ010000053">
    <property type="protein sequence ID" value="KAK5778221.1"/>
    <property type="molecule type" value="Genomic_DNA"/>
</dbReference>
<feature type="region of interest" description="Disordered" evidence="2">
    <location>
        <begin position="436"/>
        <end position="492"/>
    </location>
</feature>
<dbReference type="GO" id="GO:1990904">
    <property type="term" value="C:ribonucleoprotein complex"/>
    <property type="evidence" value="ECO:0007669"/>
    <property type="project" value="TreeGrafter"/>
</dbReference>
<dbReference type="SUPFAM" id="SSF54928">
    <property type="entry name" value="RNA-binding domain, RBD"/>
    <property type="match status" value="1"/>
</dbReference>
<dbReference type="InterPro" id="IPR035979">
    <property type="entry name" value="RBD_domain_sf"/>
</dbReference>
<dbReference type="Gene3D" id="3.30.70.330">
    <property type="match status" value="1"/>
</dbReference>
<feature type="compositionally biased region" description="Basic and acidic residues" evidence="2">
    <location>
        <begin position="352"/>
        <end position="372"/>
    </location>
</feature>
<evidence type="ECO:0000256" key="2">
    <source>
        <dbReference type="SAM" id="MobiDB-lite"/>
    </source>
</evidence>
<name>A0AAN7W038_9SACH</name>
<feature type="compositionally biased region" description="Low complexity" evidence="2">
    <location>
        <begin position="265"/>
        <end position="277"/>
    </location>
</feature>
<dbReference type="InterPro" id="IPR018222">
    <property type="entry name" value="Nuclear_transport_factor_2_euk"/>
</dbReference>
<accession>A0AAN7W038</accession>
<dbReference type="GO" id="GO:0003729">
    <property type="term" value="F:mRNA binding"/>
    <property type="evidence" value="ECO:0007669"/>
    <property type="project" value="TreeGrafter"/>
</dbReference>